<dbReference type="Proteomes" id="UP000181941">
    <property type="component" value="Unassembled WGS sequence"/>
</dbReference>
<dbReference type="InterPro" id="IPR058596">
    <property type="entry name" value="TraC-like_dom"/>
</dbReference>
<sequence>MKNKKAVKKNASKPNTQTYLDITEVRDGVVVLRDGTIRAVLITSSVNFALKSEDEQNSTISAYVGFLNSLDFPVQICVQSRRLQIKPYLKKLIAREKVQSNELLRVQTADYRSFIEELVDIGKIMTKKYYVIVPFDPLSNKKKSFWARFKEVLKPALSLHLKDERFRQRKEDLDLRVRQVSAGLEGIGLQVAQLDTQSLIELYYNTYNPDISFAEQLGDIDKLQIEEV</sequence>
<name>A0A1J4U589_9BACT</name>
<protein>
    <recommendedName>
        <fullName evidence="1">TraC-like domain-containing protein</fullName>
    </recommendedName>
</protein>
<accession>A0A1J4U589</accession>
<organism evidence="2 3">
    <name type="scientific">Candidatus Magasanikbacteria bacterium CG1_02_32_51</name>
    <dbReference type="NCBI Taxonomy" id="1805238"/>
    <lineage>
        <taxon>Bacteria</taxon>
        <taxon>Candidatus Magasanikiibacteriota</taxon>
    </lineage>
</organism>
<dbReference type="Pfam" id="PF26593">
    <property type="entry name" value="TraC-like"/>
    <property type="match status" value="1"/>
</dbReference>
<gene>
    <name evidence="2" type="ORF">AUJ23_01650</name>
</gene>
<dbReference type="EMBL" id="MNVC01000018">
    <property type="protein sequence ID" value="OIO19650.1"/>
    <property type="molecule type" value="Genomic_DNA"/>
</dbReference>
<reference evidence="2 3" key="1">
    <citation type="journal article" date="2016" name="Environ. Microbiol.">
        <title>Genomic resolution of a cold subsurface aquifer community provides metabolic insights for novel microbes adapted to high CO concentrations.</title>
        <authorList>
            <person name="Probst A.J."/>
            <person name="Castelle C.J."/>
            <person name="Singh A."/>
            <person name="Brown C.T."/>
            <person name="Anantharaman K."/>
            <person name="Sharon I."/>
            <person name="Hug L.A."/>
            <person name="Burstein D."/>
            <person name="Emerson J.B."/>
            <person name="Thomas B.C."/>
            <person name="Banfield J.F."/>
        </authorList>
    </citation>
    <scope>NUCLEOTIDE SEQUENCE [LARGE SCALE GENOMIC DNA]</scope>
    <source>
        <strain evidence="2">CG1_02_32_51</strain>
    </source>
</reference>
<evidence type="ECO:0000313" key="2">
    <source>
        <dbReference type="EMBL" id="OIO19650.1"/>
    </source>
</evidence>
<dbReference type="AlphaFoldDB" id="A0A1J4U589"/>
<feature type="domain" description="TraC-like" evidence="1">
    <location>
        <begin position="27"/>
        <end position="207"/>
    </location>
</feature>
<proteinExistence type="predicted"/>
<evidence type="ECO:0000259" key="1">
    <source>
        <dbReference type="Pfam" id="PF26593"/>
    </source>
</evidence>
<dbReference type="STRING" id="1805238.AUJ23_01650"/>
<comment type="caution">
    <text evidence="2">The sequence shown here is derived from an EMBL/GenBank/DDBJ whole genome shotgun (WGS) entry which is preliminary data.</text>
</comment>
<evidence type="ECO:0000313" key="3">
    <source>
        <dbReference type="Proteomes" id="UP000181941"/>
    </source>
</evidence>